<feature type="domain" description="Phage tail fibre protein N-terminal" evidence="2">
    <location>
        <begin position="1"/>
        <end position="149"/>
    </location>
</feature>
<dbReference type="Gene3D" id="2.160.20.10">
    <property type="entry name" value="Single-stranded right-handed beta-helix, Pectin lyase-like"/>
    <property type="match status" value="1"/>
</dbReference>
<dbReference type="InterPro" id="IPR011050">
    <property type="entry name" value="Pectin_lyase_fold/virulence"/>
</dbReference>
<evidence type="ECO:0000313" key="4">
    <source>
        <dbReference type="Proteomes" id="UP000515758"/>
    </source>
</evidence>
<dbReference type="SUPFAM" id="SSF51126">
    <property type="entry name" value="Pectin lyase-like"/>
    <property type="match status" value="1"/>
</dbReference>
<evidence type="ECO:0000259" key="2">
    <source>
        <dbReference type="Pfam" id="PF12571"/>
    </source>
</evidence>
<gene>
    <name evidence="3" type="ORF">WP2W18E11_31220</name>
</gene>
<dbReference type="AlphaFoldDB" id="A0A6S4UU02"/>
<dbReference type="Pfam" id="PF05048">
    <property type="entry name" value="NosD"/>
    <property type="match status" value="1"/>
</dbReference>
<reference evidence="3 4" key="1">
    <citation type="submission" date="2019-12" db="EMBL/GenBank/DDBJ databases">
        <title>complete genome sequences of Acinetobacter pittii str. WP2-W18-ESBL-11 isolated from wastewater treatment plant effluent.</title>
        <authorList>
            <person name="Sekizuka T."/>
            <person name="Itokawa K."/>
            <person name="Yatsu K."/>
            <person name="Inamine Y."/>
            <person name="Kuroda M."/>
        </authorList>
    </citation>
    <scope>NUCLEOTIDE SEQUENCE [LARGE SCALE GENOMIC DNA]</scope>
    <source>
        <strain evidence="3 4">WP2-W18-ESBL-11</strain>
    </source>
</reference>
<dbReference type="InterPro" id="IPR007742">
    <property type="entry name" value="NosD_dom"/>
</dbReference>
<dbReference type="Pfam" id="PF12571">
    <property type="entry name" value="Phage_tail_fib"/>
    <property type="match status" value="1"/>
</dbReference>
<evidence type="ECO:0000313" key="3">
    <source>
        <dbReference type="EMBL" id="BBQ50124.1"/>
    </source>
</evidence>
<accession>A0A6S4UU02</accession>
<dbReference type="EMBL" id="AP021936">
    <property type="protein sequence ID" value="BBQ50124.1"/>
    <property type="molecule type" value="Genomic_DNA"/>
</dbReference>
<dbReference type="InterPro" id="IPR022225">
    <property type="entry name" value="Phage_tail_fibre_N"/>
</dbReference>
<dbReference type="SMART" id="SM00710">
    <property type="entry name" value="PbH1"/>
    <property type="match status" value="5"/>
</dbReference>
<evidence type="ECO:0000259" key="1">
    <source>
        <dbReference type="Pfam" id="PF05048"/>
    </source>
</evidence>
<sequence>MAALYHSLFTELGLALLRESIQNGTKLGITHMSFGDGNGLLPTPDATFTQMVNEVYRTQLNRLAPSNENANWLEADGVIPSAVGGFNIREVGLWAEDVMVAYANYPPTYKPSGDQGTAQIKTIRIVLQIDNTANFELKIDASVVMATIQAVEDAKLNVKKYADETKVHIIESIEDLNTLDKWDGRTVFAKSYRPGLGKGGGDFTYDSSLANENDGVSIFNGWKRDLSSGILTTYDAGLIGDGTDESPTVALQNLLNACNHGFTLIIYGQYLITQHLQIQNVDNLKILGVNASITGDATNWNWSIDIIPAGTLVPRGMLIGFKCNFLNIRSLKVVGVGQNNKTTQKVVDAFQDGDSGIQLLACEAPIIENNDISNTFAWGILCEKSNNAIVRHNKVKDVWHQSGINCVVNSTGGTAQVYGNTVENCALYCIEFESYTVNPTSFICYDNRVSDAYMGITVTSTNHAMIGEIHDNTIKNCGEGAIWVTKTYHSLNNIKVSNNNIYNCRRGVYLSATVYNASILNNRLNGTHLEDVYKIVSPDLLILKIISSNQFLIRKYPLTVSGTNGTYYINGTTPITIASVSDSTEKLGPTDTSGDKYIVTINENVLTSNHLFKQLKRLSTNGSYSESALTSDGPCKEVYWVDNIVTSFNYGILKQSGNISDVAYVEEFINNKFIDAKFNSIYQTTVFPGVKYRNNKYSGKSPNLADDVVKGGYIDLNVGKTLSFTTSRTDPATSPPTVNFTHPAAETIIGIYLEPLAASTTGKMAIVLNGVTQVSNVTGSEAKIIRFPAVLVAGVNTISIRDTVGDLFYTGFNITFLHPFSQ</sequence>
<dbReference type="RefSeq" id="WP_182917603.1">
    <property type="nucleotide sequence ID" value="NZ_AP021936.1"/>
</dbReference>
<organism evidence="3 4">
    <name type="scientific">Acinetobacter pittii</name>
    <name type="common">Acinetobacter genomosp. 3</name>
    <dbReference type="NCBI Taxonomy" id="48296"/>
    <lineage>
        <taxon>Bacteria</taxon>
        <taxon>Pseudomonadati</taxon>
        <taxon>Pseudomonadota</taxon>
        <taxon>Gammaproteobacteria</taxon>
        <taxon>Moraxellales</taxon>
        <taxon>Moraxellaceae</taxon>
        <taxon>Acinetobacter</taxon>
        <taxon>Acinetobacter calcoaceticus/baumannii complex</taxon>
    </lineage>
</organism>
<proteinExistence type="predicted"/>
<dbReference type="InterPro" id="IPR012334">
    <property type="entry name" value="Pectin_lyas_fold"/>
</dbReference>
<dbReference type="InterPro" id="IPR006626">
    <property type="entry name" value="PbH1"/>
</dbReference>
<dbReference type="PANTHER" id="PTHR35191:SF1">
    <property type="entry name" value="PROPHAGE SIDE TAIL FIBER PROTEIN HOMOLOG STFQ-RELATED"/>
    <property type="match status" value="1"/>
</dbReference>
<dbReference type="InterPro" id="IPR051934">
    <property type="entry name" value="Phage_Tail_Fiber_Structural"/>
</dbReference>
<protein>
    <submittedName>
        <fullName evidence="3">Uncharacterized protein</fullName>
    </submittedName>
</protein>
<dbReference type="Proteomes" id="UP000515758">
    <property type="component" value="Chromosome"/>
</dbReference>
<feature type="domain" description="Periplasmic copper-binding protein NosD beta helix" evidence="1">
    <location>
        <begin position="340"/>
        <end position="526"/>
    </location>
</feature>
<name>A0A6S4UU02_ACIPI</name>
<dbReference type="PANTHER" id="PTHR35191">
    <property type="entry name" value="PROPHAGE SIDE TAIL FIBER PROTEIN HOMOLOG STFQ-RELATED"/>
    <property type="match status" value="1"/>
</dbReference>